<dbReference type="InterPro" id="IPR003661">
    <property type="entry name" value="HisK_dim/P_dom"/>
</dbReference>
<feature type="non-terminal residue" evidence="9">
    <location>
        <position position="1"/>
    </location>
</feature>
<dbReference type="InterPro" id="IPR003594">
    <property type="entry name" value="HATPase_dom"/>
</dbReference>
<organism evidence="9 10">
    <name type="scientific">Endobacter medicaginis</name>
    <dbReference type="NCBI Taxonomy" id="1181271"/>
    <lineage>
        <taxon>Bacteria</taxon>
        <taxon>Pseudomonadati</taxon>
        <taxon>Pseudomonadota</taxon>
        <taxon>Alphaproteobacteria</taxon>
        <taxon>Acetobacterales</taxon>
        <taxon>Acetobacteraceae</taxon>
        <taxon>Endobacter</taxon>
    </lineage>
</organism>
<dbReference type="FunFam" id="3.30.565.10:FF:000010">
    <property type="entry name" value="Sensor histidine kinase RcsC"/>
    <property type="match status" value="1"/>
</dbReference>
<dbReference type="InterPro" id="IPR036890">
    <property type="entry name" value="HATPase_C_sf"/>
</dbReference>
<dbReference type="InterPro" id="IPR003018">
    <property type="entry name" value="GAF"/>
</dbReference>
<name>A0A850NUJ6_9PROT</name>
<reference evidence="9 10" key="1">
    <citation type="submission" date="2020-06" db="EMBL/GenBank/DDBJ databases">
        <title>Description of novel acetic acid bacteria.</title>
        <authorList>
            <person name="Sombolestani A."/>
        </authorList>
    </citation>
    <scope>NUCLEOTIDE SEQUENCE [LARGE SCALE GENOMIC DNA]</scope>
    <source>
        <strain evidence="9 10">LMG 26838</strain>
    </source>
</reference>
<comment type="catalytic activity">
    <reaction evidence="1">
        <text>ATP + protein L-histidine = ADP + protein N-phospho-L-histidine.</text>
        <dbReference type="EC" id="2.7.13.3"/>
    </reaction>
</comment>
<dbReference type="Pfam" id="PF00512">
    <property type="entry name" value="HisKA"/>
    <property type="match status" value="1"/>
</dbReference>
<evidence type="ECO:0000256" key="4">
    <source>
        <dbReference type="ARBA" id="ARBA00022679"/>
    </source>
</evidence>
<proteinExistence type="predicted"/>
<evidence type="ECO:0000313" key="9">
    <source>
        <dbReference type="EMBL" id="NVN31919.1"/>
    </source>
</evidence>
<dbReference type="InterPro" id="IPR050736">
    <property type="entry name" value="Sensor_HK_Regulatory"/>
</dbReference>
<sequence length="492" mass="51782">QWQQGGLVALSGELLGEEGPASLGSRVAAALCDILDAKAAALFMADDASDGFVRIATSGVPADAAILQRFATGEGMLGRVAASRRTLVLDDVPDDFLVFGSAMGRHTPRHLLIAPIMADGVLQGVVELGFRTAPTPAVMEFMAEAGAAIAVALRTARFRAELSRLLSQAQRQTDELQVQGEELRVTNEELEEQGRALRESSARLEHQQAELEASNNQLSEQATQLEAQRDELERAKAAVEAKAAELQRASTYKSAFLANMSHELRTPLNSSLILSRLLAENPDGNLSAEQVRFAQTIEASGNDLLTLINDILDLSKIEAGHVELRLEPVALSRLAASLRAMFAPLAASKGLTFAIDIAADAPEVIETDRQRVEQVLRNLLANALKFTEAGGVSLAIAPAPGGGIAFAVTDSGIGIAPEQSQAIFEAFQQADGTISRRFGGTGLGLSISRELVRLLGGQISLRSTPGEGSVFTVTLPGAGASPSVAVPDGPSL</sequence>
<gene>
    <name evidence="9" type="ORF">HUK83_16460</name>
</gene>
<dbReference type="Proteomes" id="UP000565205">
    <property type="component" value="Unassembled WGS sequence"/>
</dbReference>
<dbReference type="Gene3D" id="3.30.450.40">
    <property type="match status" value="1"/>
</dbReference>
<evidence type="ECO:0000256" key="5">
    <source>
        <dbReference type="ARBA" id="ARBA00022777"/>
    </source>
</evidence>
<dbReference type="SMART" id="SM00065">
    <property type="entry name" value="GAF"/>
    <property type="match status" value="1"/>
</dbReference>
<dbReference type="SMART" id="SM00388">
    <property type="entry name" value="HisKA"/>
    <property type="match status" value="1"/>
</dbReference>
<keyword evidence="6" id="KW-0902">Two-component regulatory system</keyword>
<dbReference type="InterPro" id="IPR029016">
    <property type="entry name" value="GAF-like_dom_sf"/>
</dbReference>
<dbReference type="Gene3D" id="3.30.565.10">
    <property type="entry name" value="Histidine kinase-like ATPase, C-terminal domain"/>
    <property type="match status" value="1"/>
</dbReference>
<comment type="caution">
    <text evidence="9">The sequence shown here is derived from an EMBL/GenBank/DDBJ whole genome shotgun (WGS) entry which is preliminary data.</text>
</comment>
<evidence type="ECO:0000256" key="1">
    <source>
        <dbReference type="ARBA" id="ARBA00000085"/>
    </source>
</evidence>
<dbReference type="PANTHER" id="PTHR43711:SF26">
    <property type="entry name" value="SENSOR HISTIDINE KINASE RCSC"/>
    <property type="match status" value="1"/>
</dbReference>
<dbReference type="CDD" id="cd16922">
    <property type="entry name" value="HATPase_EvgS-ArcB-TorS-like"/>
    <property type="match status" value="1"/>
</dbReference>
<dbReference type="SMART" id="SM00387">
    <property type="entry name" value="HATPase_c"/>
    <property type="match status" value="1"/>
</dbReference>
<dbReference type="EMBL" id="JABXXQ010000552">
    <property type="protein sequence ID" value="NVN31919.1"/>
    <property type="molecule type" value="Genomic_DNA"/>
</dbReference>
<dbReference type="PRINTS" id="PR00344">
    <property type="entry name" value="BCTRLSENSOR"/>
</dbReference>
<evidence type="ECO:0000256" key="6">
    <source>
        <dbReference type="ARBA" id="ARBA00023012"/>
    </source>
</evidence>
<evidence type="ECO:0000256" key="2">
    <source>
        <dbReference type="ARBA" id="ARBA00012438"/>
    </source>
</evidence>
<evidence type="ECO:0000313" key="10">
    <source>
        <dbReference type="Proteomes" id="UP000565205"/>
    </source>
</evidence>
<dbReference type="InterPro" id="IPR036097">
    <property type="entry name" value="HisK_dim/P_sf"/>
</dbReference>
<dbReference type="GO" id="GO:0000155">
    <property type="term" value="F:phosphorelay sensor kinase activity"/>
    <property type="evidence" value="ECO:0007669"/>
    <property type="project" value="InterPro"/>
</dbReference>
<dbReference type="InterPro" id="IPR005467">
    <property type="entry name" value="His_kinase_dom"/>
</dbReference>
<dbReference type="SUPFAM" id="SSF47384">
    <property type="entry name" value="Homodimeric domain of signal transducing histidine kinase"/>
    <property type="match status" value="1"/>
</dbReference>
<dbReference type="PROSITE" id="PS50109">
    <property type="entry name" value="HIS_KIN"/>
    <property type="match status" value="1"/>
</dbReference>
<dbReference type="CDD" id="cd00082">
    <property type="entry name" value="HisKA"/>
    <property type="match status" value="1"/>
</dbReference>
<evidence type="ECO:0000256" key="7">
    <source>
        <dbReference type="SAM" id="Coils"/>
    </source>
</evidence>
<dbReference type="RefSeq" id="WP_176626533.1">
    <property type="nucleotide sequence ID" value="NZ_JABXXQ010000552.1"/>
</dbReference>
<protein>
    <recommendedName>
        <fullName evidence="2">histidine kinase</fullName>
        <ecNumber evidence="2">2.7.13.3</ecNumber>
    </recommendedName>
</protein>
<keyword evidence="7" id="KW-0175">Coiled coil</keyword>
<keyword evidence="5" id="KW-0418">Kinase</keyword>
<feature type="domain" description="Histidine kinase" evidence="8">
    <location>
        <begin position="259"/>
        <end position="479"/>
    </location>
</feature>
<feature type="coiled-coil region" evidence="7">
    <location>
        <begin position="159"/>
        <end position="249"/>
    </location>
</feature>
<dbReference type="Pfam" id="PF13185">
    <property type="entry name" value="GAF_2"/>
    <property type="match status" value="1"/>
</dbReference>
<feature type="non-terminal residue" evidence="9">
    <location>
        <position position="492"/>
    </location>
</feature>
<dbReference type="SUPFAM" id="SSF55874">
    <property type="entry name" value="ATPase domain of HSP90 chaperone/DNA topoisomerase II/histidine kinase"/>
    <property type="match status" value="1"/>
</dbReference>
<dbReference type="PANTHER" id="PTHR43711">
    <property type="entry name" value="TWO-COMPONENT HISTIDINE KINASE"/>
    <property type="match status" value="1"/>
</dbReference>
<keyword evidence="3" id="KW-0597">Phosphoprotein</keyword>
<dbReference type="InterPro" id="IPR004358">
    <property type="entry name" value="Sig_transdc_His_kin-like_C"/>
</dbReference>
<evidence type="ECO:0000259" key="8">
    <source>
        <dbReference type="PROSITE" id="PS50109"/>
    </source>
</evidence>
<dbReference type="EC" id="2.7.13.3" evidence="2"/>
<dbReference type="SUPFAM" id="SSF55781">
    <property type="entry name" value="GAF domain-like"/>
    <property type="match status" value="1"/>
</dbReference>
<evidence type="ECO:0000256" key="3">
    <source>
        <dbReference type="ARBA" id="ARBA00022553"/>
    </source>
</evidence>
<accession>A0A850NUJ6</accession>
<dbReference type="Gene3D" id="1.10.287.130">
    <property type="match status" value="1"/>
</dbReference>
<dbReference type="Pfam" id="PF02518">
    <property type="entry name" value="HATPase_c"/>
    <property type="match status" value="1"/>
</dbReference>
<keyword evidence="4" id="KW-0808">Transferase</keyword>
<dbReference type="AlphaFoldDB" id="A0A850NUJ6"/>